<organism evidence="1 2">
    <name type="scientific">Necator americanus</name>
    <name type="common">Human hookworm</name>
    <dbReference type="NCBI Taxonomy" id="51031"/>
    <lineage>
        <taxon>Eukaryota</taxon>
        <taxon>Metazoa</taxon>
        <taxon>Ecdysozoa</taxon>
        <taxon>Nematoda</taxon>
        <taxon>Chromadorea</taxon>
        <taxon>Rhabditida</taxon>
        <taxon>Rhabditina</taxon>
        <taxon>Rhabditomorpha</taxon>
        <taxon>Strongyloidea</taxon>
        <taxon>Ancylostomatidae</taxon>
        <taxon>Bunostominae</taxon>
        <taxon>Necator</taxon>
    </lineage>
</organism>
<comment type="caution">
    <text evidence="1">The sequence shown here is derived from an EMBL/GenBank/DDBJ whole genome shotgun (WGS) entry which is preliminary data.</text>
</comment>
<gene>
    <name evidence="1" type="primary">Necator_chrII.g7352</name>
    <name evidence="1" type="ORF">RB195_019559</name>
</gene>
<reference evidence="1 2" key="1">
    <citation type="submission" date="2023-08" db="EMBL/GenBank/DDBJ databases">
        <title>A Necator americanus chromosomal reference genome.</title>
        <authorList>
            <person name="Ilik V."/>
            <person name="Petrzelkova K.J."/>
            <person name="Pardy F."/>
            <person name="Fuh T."/>
            <person name="Niatou-Singa F.S."/>
            <person name="Gouil Q."/>
            <person name="Baker L."/>
            <person name="Ritchie M.E."/>
            <person name="Jex A.R."/>
            <person name="Gazzola D."/>
            <person name="Li H."/>
            <person name="Toshio Fujiwara R."/>
            <person name="Zhan B."/>
            <person name="Aroian R.V."/>
            <person name="Pafco B."/>
            <person name="Schwarz E.M."/>
        </authorList>
    </citation>
    <scope>NUCLEOTIDE SEQUENCE [LARGE SCALE GENOMIC DNA]</scope>
    <source>
        <strain evidence="1 2">Aroian</strain>
        <tissue evidence="1">Whole animal</tissue>
    </source>
</reference>
<dbReference type="Proteomes" id="UP001303046">
    <property type="component" value="Unassembled WGS sequence"/>
</dbReference>
<dbReference type="EMBL" id="JAVFWL010000002">
    <property type="protein sequence ID" value="KAK6736937.1"/>
    <property type="molecule type" value="Genomic_DNA"/>
</dbReference>
<name>A0ABR1CER2_NECAM</name>
<sequence length="190" mass="21231">MANSLLLPIIGLDCLPYSTITIIISTLQTPMKYSITGRKRDWSSETEFKQEIDWRDNGNTVYYKNNKTWSVVYMKHQQNLGKVANMVLNGLLLLLGESPLRAVTQGGASFESYPDPLITLINSNLTKTLMAILGNSVPLPNIPAMGFFPLEYATVEDFYKVGEVRILVNTSMAMNINSFEQLRPDSNVCG</sequence>
<proteinExistence type="predicted"/>
<evidence type="ECO:0000313" key="2">
    <source>
        <dbReference type="Proteomes" id="UP001303046"/>
    </source>
</evidence>
<evidence type="ECO:0008006" key="3">
    <source>
        <dbReference type="Google" id="ProtNLM"/>
    </source>
</evidence>
<keyword evidence="2" id="KW-1185">Reference proteome</keyword>
<evidence type="ECO:0000313" key="1">
    <source>
        <dbReference type="EMBL" id="KAK6736937.1"/>
    </source>
</evidence>
<accession>A0ABR1CER2</accession>
<protein>
    <recommendedName>
        <fullName evidence="3">CD36 family protein</fullName>
    </recommendedName>
</protein>